<proteinExistence type="predicted"/>
<accession>E3W8C9</accession>
<dbReference type="RefSeq" id="YP_010083058.1">
    <property type="nucleotide sequence ID" value="NC_055037.1"/>
</dbReference>
<evidence type="ECO:0000313" key="1">
    <source>
        <dbReference type="EMBL" id="ADP69196.1"/>
    </source>
</evidence>
<dbReference type="KEGG" id="vg:65072068"/>
<dbReference type="EMBL" id="HM596271">
    <property type="protein sequence ID" value="ADP69196.1"/>
    <property type="molecule type" value="Genomic_DNA"/>
</dbReference>
<evidence type="ECO:0000313" key="2">
    <source>
        <dbReference type="Proteomes" id="UP000257750"/>
    </source>
</evidence>
<dbReference type="GeneID" id="65072068"/>
<reference evidence="1 2" key="1">
    <citation type="journal article" date="2010" name="Arch. Virol.">
        <title>Complete genome sequence of ?MH1, a Leuconostoc temperate phage.</title>
        <authorList>
            <person name="Jang S.H."/>
            <person name="Hwang M.H."/>
            <person name="Chang H.I."/>
        </authorList>
    </citation>
    <scope>NUCLEOTIDE SEQUENCE [LARGE SCALE GENOMIC DNA]</scope>
</reference>
<sequence length="68" mass="7704">MAGSNEIVSQARLAEYDQNKQPELTPLDLLKRDLNRAFSELYSNYEDDGIYGGKDIKDDLAKIAQLLQ</sequence>
<name>E3W8C9_9CAUD</name>
<organism evidence="1 2">
    <name type="scientific">Leuconostoc phage phiMH1</name>
    <dbReference type="NCBI Taxonomy" id="912321"/>
    <lineage>
        <taxon>Viruses</taxon>
        <taxon>Duplodnaviria</taxon>
        <taxon>Heunggongvirae</taxon>
        <taxon>Uroviricota</taxon>
        <taxon>Caudoviricetes</taxon>
        <taxon>Seongbukvirus</taxon>
        <taxon>Seongbukvirus MH1</taxon>
    </lineage>
</organism>
<dbReference type="Proteomes" id="UP000257750">
    <property type="component" value="Segment"/>
</dbReference>
<keyword evidence="2" id="KW-1185">Reference proteome</keyword>
<protein>
    <submittedName>
        <fullName evidence="1">Uncharacterized protein</fullName>
    </submittedName>
</protein>